<keyword evidence="6" id="KW-0963">Cytoplasm</keyword>
<comment type="catalytic activity">
    <reaction evidence="6">
        <text>L-proline + NAD(+) = (S)-1-pyrroline-5-carboxylate + NADH + 2 H(+)</text>
        <dbReference type="Rhea" id="RHEA:14105"/>
        <dbReference type="ChEBI" id="CHEBI:15378"/>
        <dbReference type="ChEBI" id="CHEBI:17388"/>
        <dbReference type="ChEBI" id="CHEBI:57540"/>
        <dbReference type="ChEBI" id="CHEBI:57945"/>
        <dbReference type="ChEBI" id="CHEBI:60039"/>
        <dbReference type="EC" id="1.5.1.2"/>
    </reaction>
</comment>
<dbReference type="InterPro" id="IPR036291">
    <property type="entry name" value="NAD(P)-bd_dom_sf"/>
</dbReference>
<dbReference type="EMBL" id="JAAXPN010000010">
    <property type="protein sequence ID" value="NKZ24794.1"/>
    <property type="molecule type" value="Genomic_DNA"/>
</dbReference>
<evidence type="ECO:0000256" key="6">
    <source>
        <dbReference type="HAMAP-Rule" id="MF_01925"/>
    </source>
</evidence>
<evidence type="ECO:0000256" key="7">
    <source>
        <dbReference type="NCBIfam" id="TIGR00112"/>
    </source>
</evidence>
<dbReference type="Pfam" id="PF14748">
    <property type="entry name" value="P5CR_dimer"/>
    <property type="match status" value="1"/>
</dbReference>
<feature type="binding site" evidence="8">
    <location>
        <begin position="65"/>
        <end position="68"/>
    </location>
    <ligand>
        <name>NADP(+)</name>
        <dbReference type="ChEBI" id="CHEBI:58349"/>
    </ligand>
</feature>
<dbReference type="GO" id="GO:0004735">
    <property type="term" value="F:pyrroline-5-carboxylate reductase activity"/>
    <property type="evidence" value="ECO:0007669"/>
    <property type="project" value="UniProtKB-UniRule"/>
</dbReference>
<organism evidence="11 12">
    <name type="scientific">Periweissella fabalis</name>
    <dbReference type="NCBI Taxonomy" id="1070421"/>
    <lineage>
        <taxon>Bacteria</taxon>
        <taxon>Bacillati</taxon>
        <taxon>Bacillota</taxon>
        <taxon>Bacilli</taxon>
        <taxon>Lactobacillales</taxon>
        <taxon>Lactobacillaceae</taxon>
        <taxon>Periweissella</taxon>
    </lineage>
</organism>
<dbReference type="PANTHER" id="PTHR11645">
    <property type="entry name" value="PYRROLINE-5-CARBOXYLATE REDUCTASE"/>
    <property type="match status" value="1"/>
</dbReference>
<feature type="domain" description="Pyrroline-5-carboxylate reductase catalytic N-terminal" evidence="9">
    <location>
        <begin position="2"/>
        <end position="91"/>
    </location>
</feature>
<proteinExistence type="inferred from homology"/>
<dbReference type="RefSeq" id="WP_168722589.1">
    <property type="nucleotide sequence ID" value="NZ_JAAXPN010000010.1"/>
</dbReference>
<gene>
    <name evidence="6 11" type="primary">proC</name>
    <name evidence="11" type="ORF">HF964_08320</name>
</gene>
<comment type="similarity">
    <text evidence="1 6">Belongs to the pyrroline-5-carboxylate reductase family.</text>
</comment>
<evidence type="ECO:0000256" key="3">
    <source>
        <dbReference type="ARBA" id="ARBA00022857"/>
    </source>
</evidence>
<keyword evidence="3 6" id="KW-0521">NADP</keyword>
<feature type="binding site" evidence="8">
    <location>
        <begin position="6"/>
        <end position="11"/>
    </location>
    <ligand>
        <name>NADP(+)</name>
        <dbReference type="ChEBI" id="CHEBI:58349"/>
    </ligand>
</feature>
<evidence type="ECO:0000256" key="2">
    <source>
        <dbReference type="ARBA" id="ARBA00022650"/>
    </source>
</evidence>
<dbReference type="Gene3D" id="1.10.3730.10">
    <property type="entry name" value="ProC C-terminal domain-like"/>
    <property type="match status" value="1"/>
</dbReference>
<dbReference type="PIRSF" id="PIRSF000193">
    <property type="entry name" value="Pyrrol-5-carb_rd"/>
    <property type="match status" value="1"/>
</dbReference>
<dbReference type="FunFam" id="1.10.3730.10:FF:000001">
    <property type="entry name" value="Pyrroline-5-carboxylate reductase"/>
    <property type="match status" value="1"/>
</dbReference>
<comment type="function">
    <text evidence="5 6">Catalyzes the reduction of 1-pyrroline-5-carboxylate (PCA) to L-proline.</text>
</comment>
<dbReference type="InterPro" id="IPR029036">
    <property type="entry name" value="P5CR_dimer"/>
</dbReference>
<keyword evidence="4 6" id="KW-0560">Oxidoreductase</keyword>
<feature type="binding site" evidence="8">
    <location>
        <position position="52"/>
    </location>
    <ligand>
        <name>NADPH</name>
        <dbReference type="ChEBI" id="CHEBI:57783"/>
    </ligand>
</feature>
<dbReference type="UniPathway" id="UPA00098">
    <property type="reaction ID" value="UER00361"/>
</dbReference>
<keyword evidence="12" id="KW-1185">Reference proteome</keyword>
<dbReference type="Gene3D" id="3.40.50.720">
    <property type="entry name" value="NAD(P)-binding Rossmann-like Domain"/>
    <property type="match status" value="1"/>
</dbReference>
<evidence type="ECO:0000259" key="10">
    <source>
        <dbReference type="Pfam" id="PF14748"/>
    </source>
</evidence>
<dbReference type="NCBIfam" id="TIGR00112">
    <property type="entry name" value="proC"/>
    <property type="match status" value="1"/>
</dbReference>
<evidence type="ECO:0000256" key="8">
    <source>
        <dbReference type="PIRSR" id="PIRSR000193-1"/>
    </source>
</evidence>
<feature type="domain" description="Pyrroline-5-carboxylate reductase dimerisation" evidence="10">
    <location>
        <begin position="158"/>
        <end position="260"/>
    </location>
</feature>
<evidence type="ECO:0000259" key="9">
    <source>
        <dbReference type="Pfam" id="PF03807"/>
    </source>
</evidence>
<dbReference type="PANTHER" id="PTHR11645:SF0">
    <property type="entry name" value="PYRROLINE-5-CARBOXYLATE REDUCTASE 3"/>
    <property type="match status" value="1"/>
</dbReference>
<dbReference type="SUPFAM" id="SSF51735">
    <property type="entry name" value="NAD(P)-binding Rossmann-fold domains"/>
    <property type="match status" value="1"/>
</dbReference>
<dbReference type="HAMAP" id="MF_01925">
    <property type="entry name" value="P5C_reductase"/>
    <property type="match status" value="1"/>
</dbReference>
<name>A0A7X6N546_9LACO</name>
<comment type="caution">
    <text evidence="11">The sequence shown here is derived from an EMBL/GenBank/DDBJ whole genome shotgun (WGS) entry which is preliminary data.</text>
</comment>
<protein>
    <recommendedName>
        <fullName evidence="6 7">Pyrroline-5-carboxylate reductase</fullName>
        <shortName evidence="6">P5C reductase</shortName>
        <shortName evidence="6">P5CR</shortName>
        <ecNumber evidence="6 7">1.5.1.2</ecNumber>
    </recommendedName>
    <alternativeName>
        <fullName evidence="6">PCA reductase</fullName>
    </alternativeName>
</protein>
<evidence type="ECO:0000313" key="11">
    <source>
        <dbReference type="EMBL" id="NKZ24794.1"/>
    </source>
</evidence>
<dbReference type="EC" id="1.5.1.2" evidence="6 7"/>
<comment type="pathway">
    <text evidence="6">Amino-acid biosynthesis; L-proline biosynthesis; L-proline from L-glutamate 5-semialdehyde: step 1/1.</text>
</comment>
<dbReference type="GO" id="GO:0005737">
    <property type="term" value="C:cytoplasm"/>
    <property type="evidence" value="ECO:0007669"/>
    <property type="project" value="UniProtKB-SubCell"/>
</dbReference>
<comment type="subcellular location">
    <subcellularLocation>
        <location evidence="6">Cytoplasm</location>
    </subcellularLocation>
</comment>
<comment type="catalytic activity">
    <reaction evidence="6">
        <text>L-proline + NADP(+) = (S)-1-pyrroline-5-carboxylate + NADPH + 2 H(+)</text>
        <dbReference type="Rhea" id="RHEA:14109"/>
        <dbReference type="ChEBI" id="CHEBI:15378"/>
        <dbReference type="ChEBI" id="CHEBI:17388"/>
        <dbReference type="ChEBI" id="CHEBI:57783"/>
        <dbReference type="ChEBI" id="CHEBI:58349"/>
        <dbReference type="ChEBI" id="CHEBI:60039"/>
        <dbReference type="EC" id="1.5.1.2"/>
    </reaction>
</comment>
<accession>A0A7X6N546</accession>
<keyword evidence="2 6" id="KW-0641">Proline biosynthesis</keyword>
<dbReference type="Proteomes" id="UP000549765">
    <property type="component" value="Unassembled WGS sequence"/>
</dbReference>
<evidence type="ECO:0000256" key="5">
    <source>
        <dbReference type="ARBA" id="ARBA00058118"/>
    </source>
</evidence>
<dbReference type="GO" id="GO:0055129">
    <property type="term" value="P:L-proline biosynthetic process"/>
    <property type="evidence" value="ECO:0007669"/>
    <property type="project" value="UniProtKB-UniRule"/>
</dbReference>
<keyword evidence="6" id="KW-0028">Amino-acid biosynthesis</keyword>
<reference evidence="11 12" key="1">
    <citation type="submission" date="2020-04" db="EMBL/GenBank/DDBJ databases">
        <title>MicrobeNet Type strains.</title>
        <authorList>
            <person name="Nicholson A.C."/>
        </authorList>
    </citation>
    <scope>NUCLEOTIDE SEQUENCE [LARGE SCALE GENOMIC DNA]</scope>
    <source>
        <strain evidence="11 12">CCUG 61472</strain>
    </source>
</reference>
<dbReference type="InterPro" id="IPR008927">
    <property type="entry name" value="6-PGluconate_DH-like_C_sf"/>
</dbReference>
<dbReference type="InterPro" id="IPR028939">
    <property type="entry name" value="P5C_Rdtase_cat_N"/>
</dbReference>
<dbReference type="Pfam" id="PF03807">
    <property type="entry name" value="F420_oxidored"/>
    <property type="match status" value="1"/>
</dbReference>
<evidence type="ECO:0000256" key="4">
    <source>
        <dbReference type="ARBA" id="ARBA00023002"/>
    </source>
</evidence>
<evidence type="ECO:0000256" key="1">
    <source>
        <dbReference type="ARBA" id="ARBA00005525"/>
    </source>
</evidence>
<dbReference type="InterPro" id="IPR000304">
    <property type="entry name" value="Pyrroline-COOH_reductase"/>
</dbReference>
<dbReference type="SUPFAM" id="SSF48179">
    <property type="entry name" value="6-phosphogluconate dehydrogenase C-terminal domain-like"/>
    <property type="match status" value="1"/>
</dbReference>
<dbReference type="AlphaFoldDB" id="A0A7X6N546"/>
<evidence type="ECO:0000313" key="12">
    <source>
        <dbReference type="Proteomes" id="UP000549765"/>
    </source>
</evidence>
<sequence length="263" mass="27644">MKIGFIGGGQMAQAMIDGLLTNDSKQIINIHGGSSRTKNYAQVRGLNYVTSNELVAKESDVIILACLPQHLSVVADEIKQALSNKTIISVLGGVSLASLAAHLGNQVAISRVLPNTPVNVNAGTIAYAHNQYLLNQENAQETVEKFLAQLGSIYQVSEDQFSIFSALAGSSPAFIDLFIDAMAQAGVKYGLPKDQAIKIVTQTMLGTALQVQNSNQTPRELAAAVASPGGSTIAGFLAMEEYGLPTAIVKGIDATIAKDQAVD</sequence>